<accession>A0A7W9D507</accession>
<protein>
    <submittedName>
        <fullName evidence="1">Uncharacterized protein</fullName>
    </submittedName>
</protein>
<name>A0A7W9D507_9HYPH</name>
<dbReference type="EMBL" id="JACHBI010000029">
    <property type="protein sequence ID" value="MBB5577938.1"/>
    <property type="molecule type" value="Genomic_DNA"/>
</dbReference>
<dbReference type="Gene3D" id="3.40.50.1820">
    <property type="entry name" value="alpha/beta hydrolase"/>
    <property type="match status" value="1"/>
</dbReference>
<dbReference type="AlphaFoldDB" id="A0A7W9D507"/>
<evidence type="ECO:0000313" key="2">
    <source>
        <dbReference type="Proteomes" id="UP000549882"/>
    </source>
</evidence>
<dbReference type="Proteomes" id="UP000549882">
    <property type="component" value="Unassembled WGS sequence"/>
</dbReference>
<sequence>MEALREALRNPERVHAICEEYRAAAGVDRQHDMRDQIFGHRISCPLMALWSGTGAVATWYAEEGGPLVL</sequence>
<proteinExistence type="predicted"/>
<organism evidence="1 2">
    <name type="scientific">Rhizobium paranaense</name>
    <dbReference type="NCBI Taxonomy" id="1650438"/>
    <lineage>
        <taxon>Bacteria</taxon>
        <taxon>Pseudomonadati</taxon>
        <taxon>Pseudomonadota</taxon>
        <taxon>Alphaproteobacteria</taxon>
        <taxon>Hyphomicrobiales</taxon>
        <taxon>Rhizobiaceae</taxon>
        <taxon>Rhizobium/Agrobacterium group</taxon>
        <taxon>Rhizobium</taxon>
    </lineage>
</organism>
<gene>
    <name evidence="1" type="ORF">GGD50_006594</name>
</gene>
<keyword evidence="2" id="KW-1185">Reference proteome</keyword>
<comment type="caution">
    <text evidence="1">The sequence shown here is derived from an EMBL/GenBank/DDBJ whole genome shotgun (WGS) entry which is preliminary data.</text>
</comment>
<evidence type="ECO:0000313" key="1">
    <source>
        <dbReference type="EMBL" id="MBB5577938.1"/>
    </source>
</evidence>
<reference evidence="1 2" key="1">
    <citation type="submission" date="2020-08" db="EMBL/GenBank/DDBJ databases">
        <title>Genomic Encyclopedia of Type Strains, Phase IV (KMG-V): Genome sequencing to study the core and pangenomes of soil and plant-associated prokaryotes.</title>
        <authorList>
            <person name="Whitman W."/>
        </authorList>
    </citation>
    <scope>NUCLEOTIDE SEQUENCE [LARGE SCALE GENOMIC DNA]</scope>
    <source>
        <strain evidence="1 2">SEMIA 4064</strain>
    </source>
</reference>
<dbReference type="InterPro" id="IPR029058">
    <property type="entry name" value="AB_hydrolase_fold"/>
</dbReference>